<reference evidence="3" key="1">
    <citation type="submission" date="2021-02" db="EMBL/GenBank/DDBJ databases">
        <authorList>
            <person name="Nowell W R."/>
        </authorList>
    </citation>
    <scope>NUCLEOTIDE SEQUENCE</scope>
</reference>
<evidence type="ECO:0000313" key="3">
    <source>
        <dbReference type="EMBL" id="CAF1263100.1"/>
    </source>
</evidence>
<feature type="chain" id="PRO_5035605563" evidence="2">
    <location>
        <begin position="20"/>
        <end position="319"/>
    </location>
</feature>
<feature type="signal peptide" evidence="2">
    <location>
        <begin position="1"/>
        <end position="19"/>
    </location>
</feature>
<keyword evidence="5" id="KW-1185">Reference proteome</keyword>
<accession>A0A815AYT9</accession>
<name>A0A815AYT9_9BILA</name>
<protein>
    <submittedName>
        <fullName evidence="3">Uncharacterized protein</fullName>
    </submittedName>
</protein>
<dbReference type="AlphaFoldDB" id="A0A815AYT9"/>
<keyword evidence="2" id="KW-0732">Signal</keyword>
<dbReference type="EMBL" id="CAJNOQ010010866">
    <property type="protein sequence ID" value="CAF1263100.1"/>
    <property type="molecule type" value="Genomic_DNA"/>
</dbReference>
<comment type="caution">
    <text evidence="3">The sequence shown here is derived from an EMBL/GenBank/DDBJ whole genome shotgun (WGS) entry which is preliminary data.</text>
</comment>
<dbReference type="Proteomes" id="UP000663829">
    <property type="component" value="Unassembled WGS sequence"/>
</dbReference>
<dbReference type="EMBL" id="CAJOBC010019625">
    <property type="protein sequence ID" value="CAF4042614.1"/>
    <property type="molecule type" value="Genomic_DNA"/>
</dbReference>
<evidence type="ECO:0000313" key="5">
    <source>
        <dbReference type="Proteomes" id="UP000663829"/>
    </source>
</evidence>
<gene>
    <name evidence="3" type="ORF">GPM918_LOCUS26707</name>
    <name evidence="4" type="ORF">SRO942_LOCUS26909</name>
</gene>
<feature type="region of interest" description="Disordered" evidence="1">
    <location>
        <begin position="61"/>
        <end position="86"/>
    </location>
</feature>
<proteinExistence type="predicted"/>
<organism evidence="3 5">
    <name type="scientific">Didymodactylos carnosus</name>
    <dbReference type="NCBI Taxonomy" id="1234261"/>
    <lineage>
        <taxon>Eukaryota</taxon>
        <taxon>Metazoa</taxon>
        <taxon>Spiralia</taxon>
        <taxon>Gnathifera</taxon>
        <taxon>Rotifera</taxon>
        <taxon>Eurotatoria</taxon>
        <taxon>Bdelloidea</taxon>
        <taxon>Philodinida</taxon>
        <taxon>Philodinidae</taxon>
        <taxon>Didymodactylos</taxon>
    </lineage>
</organism>
<evidence type="ECO:0000256" key="1">
    <source>
        <dbReference type="SAM" id="MobiDB-lite"/>
    </source>
</evidence>
<evidence type="ECO:0000313" key="4">
    <source>
        <dbReference type="EMBL" id="CAF4042614.1"/>
    </source>
</evidence>
<dbReference type="Proteomes" id="UP000681722">
    <property type="component" value="Unassembled WGS sequence"/>
</dbReference>
<sequence>MASPCSLLIIADVVRLLFSLNTQQIILRKIKHPIQVLTITTNHVIANIILCTGNHITSIGAAPQSPNGGGEGSHSNDHNHQQKRKVASPLIKQGHEHKQYQHNQRQIYCGKDVVAYAQLTSNENQLGNTILSFENVKGSERITVTGCNQTKIRVEESGVYFGVWTTQLGLTCSTGEVFSYVRVNGKDTVFSNSGQTQSRGQTSLLVPQLVQRFHRNDILQVVQYTIDTDGETGALALQSKDEPRAPSVLFSAIRVSSDGPYAQLVGSQIEYGTSGSVIPYDDFQDKKSVHRIRLSAENTCNNGVIEYEEDGLYYIQTSL</sequence>
<evidence type="ECO:0000256" key="2">
    <source>
        <dbReference type="SAM" id="SignalP"/>
    </source>
</evidence>